<protein>
    <submittedName>
        <fullName evidence="1">Uncharacterized protein</fullName>
    </submittedName>
</protein>
<name>A0A7X2HAX9_9BACL</name>
<organism evidence="1 2">
    <name type="scientific">Paenibacillus monticola</name>
    <dbReference type="NCBI Taxonomy" id="2666075"/>
    <lineage>
        <taxon>Bacteria</taxon>
        <taxon>Bacillati</taxon>
        <taxon>Bacillota</taxon>
        <taxon>Bacilli</taxon>
        <taxon>Bacillales</taxon>
        <taxon>Paenibacillaceae</taxon>
        <taxon>Paenibacillus</taxon>
    </lineage>
</organism>
<evidence type="ECO:0000313" key="1">
    <source>
        <dbReference type="EMBL" id="MRN56744.1"/>
    </source>
</evidence>
<comment type="caution">
    <text evidence="1">The sequence shown here is derived from an EMBL/GenBank/DDBJ whole genome shotgun (WGS) entry which is preliminary data.</text>
</comment>
<reference evidence="1 2" key="1">
    <citation type="submission" date="2019-11" db="EMBL/GenBank/DDBJ databases">
        <title>Paenibacillus monticola sp. nov., a novel PGPR strain isolated from mountain sample in China.</title>
        <authorList>
            <person name="Zhao Q."/>
            <person name="Li H.-P."/>
            <person name="Zhang J.-L."/>
        </authorList>
    </citation>
    <scope>NUCLEOTIDE SEQUENCE [LARGE SCALE GENOMIC DNA]</scope>
    <source>
        <strain evidence="1 2">LC-T2</strain>
    </source>
</reference>
<gene>
    <name evidence="1" type="ORF">GJB61_27735</name>
</gene>
<dbReference type="Proteomes" id="UP000463051">
    <property type="component" value="Unassembled WGS sequence"/>
</dbReference>
<dbReference type="AlphaFoldDB" id="A0A7X2HAX9"/>
<proteinExistence type="predicted"/>
<keyword evidence="2" id="KW-1185">Reference proteome</keyword>
<dbReference type="RefSeq" id="WP_154122250.1">
    <property type="nucleotide sequence ID" value="NZ_WJXB01000016.1"/>
</dbReference>
<evidence type="ECO:0000313" key="2">
    <source>
        <dbReference type="Proteomes" id="UP000463051"/>
    </source>
</evidence>
<dbReference type="EMBL" id="WJXB01000016">
    <property type="protein sequence ID" value="MRN56744.1"/>
    <property type="molecule type" value="Genomic_DNA"/>
</dbReference>
<accession>A0A7X2HAX9</accession>
<sequence>MFIEIDNLNEKVKVELSPSVEYSSNCTLMDFPDVNFSSAMGPIYHTIKVISSLDLIREEYELTETVDEQFSEKYWINKEEDKIILAKLVITEFPNEWKEQIDESWAYWLDALDGDHAVIGSRADEILERGIYDDDLFEFGSLFYVKDLEIHHEFNSSKFAIDLLRFTFGNLIRDRTGILFVIPQERIIGEIDKEWKNETKKLIDFYEKSGFTRAFNSINEDVVMEIDLRAF</sequence>